<keyword evidence="1" id="KW-1133">Transmembrane helix</keyword>
<reference evidence="4" key="1">
    <citation type="journal article" date="2019" name="Int. J. Syst. Evol. Microbiol.">
        <title>The Global Catalogue of Microorganisms (GCM) 10K type strain sequencing project: providing services to taxonomists for standard genome sequencing and annotation.</title>
        <authorList>
            <consortium name="The Broad Institute Genomics Platform"/>
            <consortium name="The Broad Institute Genome Sequencing Center for Infectious Disease"/>
            <person name="Wu L."/>
            <person name="Ma J."/>
        </authorList>
    </citation>
    <scope>NUCLEOTIDE SEQUENCE [LARGE SCALE GENOMIC DNA]</scope>
    <source>
        <strain evidence="4">CGMCC 1.12371</strain>
    </source>
</reference>
<dbReference type="Proteomes" id="UP001596501">
    <property type="component" value="Unassembled WGS sequence"/>
</dbReference>
<keyword evidence="1" id="KW-0472">Membrane</keyword>
<dbReference type="Pfam" id="PF11127">
    <property type="entry name" value="YgaP-like_TM"/>
    <property type="match status" value="1"/>
</dbReference>
<sequence>MTTWQTVRVVAGAFILLSLALGIPGSPIFVNQWFLAFTAFVGVNLLQSGLTKWCLMESILAKLGLKRGA</sequence>
<keyword evidence="1" id="KW-0812">Transmembrane</keyword>
<evidence type="ECO:0000313" key="4">
    <source>
        <dbReference type="Proteomes" id="UP001596501"/>
    </source>
</evidence>
<accession>A0ABW2QE10</accession>
<organism evidence="3 4">
    <name type="scientific">Hydrogenophaga atypica</name>
    <dbReference type="NCBI Taxonomy" id="249409"/>
    <lineage>
        <taxon>Bacteria</taxon>
        <taxon>Pseudomonadati</taxon>
        <taxon>Pseudomonadota</taxon>
        <taxon>Betaproteobacteria</taxon>
        <taxon>Burkholderiales</taxon>
        <taxon>Comamonadaceae</taxon>
        <taxon>Hydrogenophaga</taxon>
    </lineage>
</organism>
<keyword evidence="4" id="KW-1185">Reference proteome</keyword>
<proteinExistence type="predicted"/>
<gene>
    <name evidence="3" type="ORF">ACFQPB_01335</name>
</gene>
<dbReference type="EMBL" id="JBHTCA010000001">
    <property type="protein sequence ID" value="MFC7407496.1"/>
    <property type="molecule type" value="Genomic_DNA"/>
</dbReference>
<evidence type="ECO:0000256" key="1">
    <source>
        <dbReference type="SAM" id="Phobius"/>
    </source>
</evidence>
<protein>
    <submittedName>
        <fullName evidence="3">DUF2892 domain-containing protein</fullName>
    </submittedName>
</protein>
<dbReference type="Gene3D" id="6.10.140.1340">
    <property type="match status" value="1"/>
</dbReference>
<feature type="transmembrane region" description="Helical" evidence="1">
    <location>
        <begin position="32"/>
        <end position="55"/>
    </location>
</feature>
<feature type="domain" description="Inner membrane protein YgaP-like transmembrane" evidence="2">
    <location>
        <begin position="6"/>
        <end position="62"/>
    </location>
</feature>
<dbReference type="InterPro" id="IPR021309">
    <property type="entry name" value="YgaP-like_TM"/>
</dbReference>
<evidence type="ECO:0000313" key="3">
    <source>
        <dbReference type="EMBL" id="MFC7407496.1"/>
    </source>
</evidence>
<evidence type="ECO:0000259" key="2">
    <source>
        <dbReference type="Pfam" id="PF11127"/>
    </source>
</evidence>
<name>A0ABW2QE10_9BURK</name>
<comment type="caution">
    <text evidence="3">The sequence shown here is derived from an EMBL/GenBank/DDBJ whole genome shotgun (WGS) entry which is preliminary data.</text>
</comment>
<dbReference type="RefSeq" id="WP_382219159.1">
    <property type="nucleotide sequence ID" value="NZ_JBHTCA010000001.1"/>
</dbReference>